<dbReference type="PANTHER" id="PTHR30188:SF4">
    <property type="entry name" value="PROTEIN TRIGALACTOSYLDIACYLGLYCEROL 1, CHLOROPLASTIC"/>
    <property type="match status" value="1"/>
</dbReference>
<keyword evidence="1" id="KW-0472">Membrane</keyword>
<dbReference type="GO" id="GO:0005548">
    <property type="term" value="F:phospholipid transporter activity"/>
    <property type="evidence" value="ECO:0007669"/>
    <property type="project" value="TreeGrafter"/>
</dbReference>
<keyword evidence="2" id="KW-0150">Chloroplast</keyword>
<organism evidence="2">
    <name type="scientific">Chondria sp.</name>
    <name type="common">in: red algae</name>
    <dbReference type="NCBI Taxonomy" id="1982705"/>
    <lineage>
        <taxon>Eukaryota</taxon>
        <taxon>Rhodophyta</taxon>
        <taxon>Florideophyceae</taxon>
        <taxon>Rhodymeniophycidae</taxon>
        <taxon>Ceramiales</taxon>
        <taxon>Rhodomelaceae</taxon>
        <taxon>Chondrieae</taxon>
        <taxon>Chondria</taxon>
    </lineage>
</organism>
<proteinExistence type="predicted"/>
<keyword evidence="1" id="KW-1133">Transmembrane helix</keyword>
<keyword evidence="1" id="KW-0812">Transmembrane</keyword>
<feature type="transmembrane region" description="Helical" evidence="1">
    <location>
        <begin position="150"/>
        <end position="170"/>
    </location>
</feature>
<feature type="transmembrane region" description="Helical" evidence="1">
    <location>
        <begin position="43"/>
        <end position="62"/>
    </location>
</feature>
<dbReference type="Pfam" id="PF02405">
    <property type="entry name" value="MlaE"/>
    <property type="match status" value="1"/>
</dbReference>
<reference evidence="2" key="1">
    <citation type="journal article" date="2017" name="J. Phycol.">
        <title>Analysis of chloroplast genomes and a supermatrix inform reclassification of the Rhodomelaceae (Rhodophyta).</title>
        <authorList>
            <person name="Diaz-Tapia P."/>
            <person name="Maggs C.A."/>
            <person name="West J.A."/>
            <person name="Verbruggen H."/>
        </authorList>
    </citation>
    <scope>NUCLEOTIDE SEQUENCE</scope>
    <source>
        <strain evidence="2">PD745</strain>
    </source>
</reference>
<dbReference type="PRINTS" id="PR00173">
    <property type="entry name" value="EDTRNSPORT"/>
</dbReference>
<accession>A0A1Z1MDP1</accession>
<feature type="transmembrane region" description="Helical" evidence="1">
    <location>
        <begin position="7"/>
        <end position="23"/>
    </location>
</feature>
<dbReference type="EMBL" id="MF101431">
    <property type="protein sequence ID" value="ARW64086.1"/>
    <property type="molecule type" value="Genomic_DNA"/>
</dbReference>
<dbReference type="InterPro" id="IPR030802">
    <property type="entry name" value="Permease_MalE"/>
</dbReference>
<evidence type="ECO:0008006" key="3">
    <source>
        <dbReference type="Google" id="ProtNLM"/>
    </source>
</evidence>
<sequence>MKALYRKISLLIKVLIFVLYSFYQNFSILDFSSLEYHLSLFTPNSILIITITSFVISFVFSLQIAKEFLYLNAIHLVGAILSTAFIRELSPVLTSVVVIGRVCSLFTSQLASMVVTEQIDALLVIGINPIIYLIIPRIIAMLIGLPILNLISIFTSLIGGSFICFSLYRIHPSCFFNSVIYDYFCIDLLKSLFKTAIFAISISMISCIWGITSKGGSQGIGLSTTSSVVICLIAIFILNFLLSYYLFNNQISLFQFH</sequence>
<feature type="transmembrane region" description="Helical" evidence="1">
    <location>
        <begin position="224"/>
        <end position="247"/>
    </location>
</feature>
<evidence type="ECO:0000256" key="1">
    <source>
        <dbReference type="SAM" id="Phobius"/>
    </source>
</evidence>
<keyword evidence="2" id="KW-0934">Plastid</keyword>
<dbReference type="PANTHER" id="PTHR30188">
    <property type="entry name" value="ABC TRANSPORTER PERMEASE PROTEIN-RELATED"/>
    <property type="match status" value="1"/>
</dbReference>
<gene>
    <name evidence="2" type="primary">ycf63</name>
</gene>
<name>A0A1Z1MDP1_9FLOR</name>
<evidence type="ECO:0000313" key="2">
    <source>
        <dbReference type="EMBL" id="ARW64086.1"/>
    </source>
</evidence>
<feature type="transmembrane region" description="Helical" evidence="1">
    <location>
        <begin position="69"/>
        <end position="86"/>
    </location>
</feature>
<dbReference type="AlphaFoldDB" id="A0A1Z1MDP1"/>
<dbReference type="GO" id="GO:0043190">
    <property type="term" value="C:ATP-binding cassette (ABC) transporter complex"/>
    <property type="evidence" value="ECO:0007669"/>
    <property type="project" value="InterPro"/>
</dbReference>
<feature type="transmembrane region" description="Helical" evidence="1">
    <location>
        <begin position="191"/>
        <end position="212"/>
    </location>
</feature>
<geneLocation type="chloroplast" evidence="2"/>
<feature type="transmembrane region" description="Helical" evidence="1">
    <location>
        <begin position="92"/>
        <end position="115"/>
    </location>
</feature>
<protein>
    <recommendedName>
        <fullName evidence="3">ABC transporter permease</fullName>
    </recommendedName>
</protein>
<feature type="transmembrane region" description="Helical" evidence="1">
    <location>
        <begin position="122"/>
        <end position="144"/>
    </location>
</feature>